<feature type="chain" id="PRO_5045122481" evidence="1">
    <location>
        <begin position="32"/>
        <end position="123"/>
    </location>
</feature>
<keyword evidence="1" id="KW-0732">Signal</keyword>
<organism evidence="2 3">
    <name type="scientific">Nonomuraea maheshkhaliensis</name>
    <dbReference type="NCBI Taxonomy" id="419590"/>
    <lineage>
        <taxon>Bacteria</taxon>
        <taxon>Bacillati</taxon>
        <taxon>Actinomycetota</taxon>
        <taxon>Actinomycetes</taxon>
        <taxon>Streptosporangiales</taxon>
        <taxon>Streptosporangiaceae</taxon>
        <taxon>Nonomuraea</taxon>
    </lineage>
</organism>
<sequence length="123" mass="12783">MLRILRRGRAAAAVAAVLTALTLTTAVPASAATAPGEFTLYSTTTYTNPVKRIVYDECAPFIGSLLGRTVGSFANAPLPGCQIVLHALNGDFVLCAGRGVVPPALRQVYLYSIRSGTSTACPV</sequence>
<keyword evidence="3" id="KW-1185">Reference proteome</keyword>
<accession>A0ABN2GDE0</accession>
<proteinExistence type="predicted"/>
<evidence type="ECO:0000313" key="3">
    <source>
        <dbReference type="Proteomes" id="UP001500064"/>
    </source>
</evidence>
<dbReference type="Proteomes" id="UP001500064">
    <property type="component" value="Unassembled WGS sequence"/>
</dbReference>
<dbReference type="RefSeq" id="WP_346111835.1">
    <property type="nucleotide sequence ID" value="NZ_BAAAMU010000083.1"/>
</dbReference>
<feature type="signal peptide" evidence="1">
    <location>
        <begin position="1"/>
        <end position="31"/>
    </location>
</feature>
<evidence type="ECO:0000256" key="1">
    <source>
        <dbReference type="SAM" id="SignalP"/>
    </source>
</evidence>
<dbReference type="EMBL" id="BAAAMU010000083">
    <property type="protein sequence ID" value="GAA1669434.1"/>
    <property type="molecule type" value="Genomic_DNA"/>
</dbReference>
<comment type="caution">
    <text evidence="2">The sequence shown here is derived from an EMBL/GenBank/DDBJ whole genome shotgun (WGS) entry which is preliminary data.</text>
</comment>
<evidence type="ECO:0000313" key="2">
    <source>
        <dbReference type="EMBL" id="GAA1669434.1"/>
    </source>
</evidence>
<reference evidence="2 3" key="1">
    <citation type="journal article" date="2019" name="Int. J. Syst. Evol. Microbiol.">
        <title>The Global Catalogue of Microorganisms (GCM) 10K type strain sequencing project: providing services to taxonomists for standard genome sequencing and annotation.</title>
        <authorList>
            <consortium name="The Broad Institute Genomics Platform"/>
            <consortium name="The Broad Institute Genome Sequencing Center for Infectious Disease"/>
            <person name="Wu L."/>
            <person name="Ma J."/>
        </authorList>
    </citation>
    <scope>NUCLEOTIDE SEQUENCE [LARGE SCALE GENOMIC DNA]</scope>
    <source>
        <strain evidence="2 3">JCM 13929</strain>
    </source>
</reference>
<name>A0ABN2GDE0_9ACTN</name>
<protein>
    <submittedName>
        <fullName evidence="2">Uncharacterized protein</fullName>
    </submittedName>
</protein>
<gene>
    <name evidence="2" type="ORF">GCM10009733_078580</name>
</gene>